<dbReference type="Proteomes" id="UP000305401">
    <property type="component" value="Unassembled WGS sequence"/>
</dbReference>
<gene>
    <name evidence="1" type="ORF">E5990_11115</name>
</gene>
<dbReference type="EMBL" id="SSTG01000247">
    <property type="protein sequence ID" value="THG39753.1"/>
    <property type="molecule type" value="Genomic_DNA"/>
</dbReference>
<organism evidence="1 2">
    <name type="scientific">Muribaculum caecicola</name>
    <dbReference type="NCBI Taxonomy" id="3038144"/>
    <lineage>
        <taxon>Bacteria</taxon>
        <taxon>Pseudomonadati</taxon>
        <taxon>Bacteroidota</taxon>
        <taxon>Bacteroidia</taxon>
        <taxon>Bacteroidales</taxon>
        <taxon>Muribaculaceae</taxon>
        <taxon>Muribaculum</taxon>
    </lineage>
</organism>
<sequence length="120" mass="14100">MENIHEIVVENARRNALINLEYCPVRGIGCTGERVECYSPVSKGKEFIPKTMYDSDKFHMVKENAQAWRRLRICHDFEYWAATCCTIKDKRTGCDVFMRLNRPQRRVLAIMEQQRMAGEP</sequence>
<proteinExistence type="predicted"/>
<reference evidence="1" key="1">
    <citation type="submission" date="2019-04" db="EMBL/GenBank/DDBJ databases">
        <title>Microbes associate with the intestines of laboratory mice.</title>
        <authorList>
            <person name="Navarre W."/>
            <person name="Wong E."/>
            <person name="Huang K.C."/>
            <person name="Tropini C."/>
            <person name="Ng K."/>
            <person name="Yu B."/>
        </authorList>
    </citation>
    <scope>NUCLEOTIDE SEQUENCE</scope>
    <source>
        <strain evidence="1">NM86_A22</strain>
    </source>
</reference>
<protein>
    <submittedName>
        <fullName evidence="1">Uncharacterized protein</fullName>
    </submittedName>
</protein>
<accession>A0AC61S2K2</accession>
<keyword evidence="2" id="KW-1185">Reference proteome</keyword>
<evidence type="ECO:0000313" key="1">
    <source>
        <dbReference type="EMBL" id="THG39753.1"/>
    </source>
</evidence>
<evidence type="ECO:0000313" key="2">
    <source>
        <dbReference type="Proteomes" id="UP000305401"/>
    </source>
</evidence>
<feature type="non-terminal residue" evidence="1">
    <location>
        <position position="120"/>
    </location>
</feature>
<name>A0AC61S2K2_9BACT</name>
<comment type="caution">
    <text evidence="1">The sequence shown here is derived from an EMBL/GenBank/DDBJ whole genome shotgun (WGS) entry which is preliminary data.</text>
</comment>